<dbReference type="InterPro" id="IPR029058">
    <property type="entry name" value="AB_hydrolase_fold"/>
</dbReference>
<comment type="similarity">
    <text evidence="1 6">Belongs to the peptidase S10 family.</text>
</comment>
<keyword evidence="8" id="KW-1185">Reference proteome</keyword>
<dbReference type="Pfam" id="PF00450">
    <property type="entry name" value="Peptidase_S10"/>
    <property type="match status" value="1"/>
</dbReference>
<protein>
    <recommendedName>
        <fullName evidence="6">Carboxypeptidase</fullName>
        <ecNumber evidence="6">3.4.16.-</ecNumber>
    </recommendedName>
</protein>
<evidence type="ECO:0000256" key="5">
    <source>
        <dbReference type="ARBA" id="ARBA00023180"/>
    </source>
</evidence>
<sequence length="550" mass="58791">MKVAALLSSLALTSLAVAAPLDGGVAAPQEVAGPRGGKVMDTYNRVANAHSTKQRLSSNLQVDSGAAAGPAFDVAIPAVEELTADVGAAPTVADATNNTSTLKFGPAAAPFQVANRIPTVNFTVPTSWAGLLPTGSDKSRNLFFWLWGKDKTPSDDLVVWLNGGPGCSSLGGFLTENGPISYQSTTQGGPKPSKDSWTKDANVVWVEQPVGTGFTEGTPTARSEDDIAADFVGFLNNFQATFPELFGQGKRFFITGESYGGAYVPAIMNRIYKDGNKFGLLGGYIVDGVVTDQTLQSDVVIYNFAKDPTNKKNLYFQNSDIQAIKRRSDTCGYTGYIEKYLTYPAKGKLPALNLNCRTSPWELFDQLATRRNAMYNVYRVDGSRVSPFTTSPLGDPNNPTSTPTYFDNYDLQVAIHAIKKGAAQKKWDQCAKKPVFPNGDASPPPDETYLASVIEKSKSGLIIAQGNQDALIITNGTLIGLQNLTWAGQQGFSKPPTQQFIDAYGAQSGSFVTERGLTFAQVYKSGHMIPADQPGAGLALLQSLLGTKKL</sequence>
<feature type="chain" id="PRO_5006518050" description="Carboxypeptidase" evidence="6">
    <location>
        <begin position="19"/>
        <end position="550"/>
    </location>
</feature>
<keyword evidence="4 6" id="KW-0378">Hydrolase</keyword>
<dbReference type="PANTHER" id="PTHR11802:SF479">
    <property type="entry name" value="CARBOXYPEPTIDASE"/>
    <property type="match status" value="1"/>
</dbReference>
<evidence type="ECO:0000256" key="1">
    <source>
        <dbReference type="ARBA" id="ARBA00009431"/>
    </source>
</evidence>
<dbReference type="SUPFAM" id="SSF53474">
    <property type="entry name" value="alpha/beta-Hydrolases"/>
    <property type="match status" value="1"/>
</dbReference>
<proteinExistence type="inferred from homology"/>
<dbReference type="OrthoDB" id="443318at2759"/>
<dbReference type="PANTHER" id="PTHR11802">
    <property type="entry name" value="SERINE PROTEASE FAMILY S10 SERINE CARBOXYPEPTIDASE"/>
    <property type="match status" value="1"/>
</dbReference>
<keyword evidence="3 6" id="KW-0645">Protease</keyword>
<evidence type="ECO:0000313" key="7">
    <source>
        <dbReference type="EMBL" id="CEH18170.1"/>
    </source>
</evidence>
<evidence type="ECO:0000256" key="3">
    <source>
        <dbReference type="ARBA" id="ARBA00022670"/>
    </source>
</evidence>
<organism evidence="7 8">
    <name type="scientific">Ceraceosorus bombacis</name>
    <dbReference type="NCBI Taxonomy" id="401625"/>
    <lineage>
        <taxon>Eukaryota</taxon>
        <taxon>Fungi</taxon>
        <taxon>Dikarya</taxon>
        <taxon>Basidiomycota</taxon>
        <taxon>Ustilaginomycotina</taxon>
        <taxon>Exobasidiomycetes</taxon>
        <taxon>Ceraceosorales</taxon>
        <taxon>Ceraceosoraceae</taxon>
        <taxon>Ceraceosorus</taxon>
    </lineage>
</organism>
<dbReference type="AlphaFoldDB" id="A0A0N7LB21"/>
<dbReference type="InterPro" id="IPR001563">
    <property type="entry name" value="Peptidase_S10"/>
</dbReference>
<name>A0A0N7LB21_9BASI</name>
<dbReference type="Proteomes" id="UP000054845">
    <property type="component" value="Unassembled WGS sequence"/>
</dbReference>
<evidence type="ECO:0000256" key="2">
    <source>
        <dbReference type="ARBA" id="ARBA00022645"/>
    </source>
</evidence>
<feature type="signal peptide" evidence="6">
    <location>
        <begin position="1"/>
        <end position="18"/>
    </location>
</feature>
<dbReference type="GO" id="GO:0004185">
    <property type="term" value="F:serine-type carboxypeptidase activity"/>
    <property type="evidence" value="ECO:0007669"/>
    <property type="project" value="UniProtKB-UniRule"/>
</dbReference>
<dbReference type="EMBL" id="CCYA01000270">
    <property type="protein sequence ID" value="CEH18170.1"/>
    <property type="molecule type" value="Genomic_DNA"/>
</dbReference>
<dbReference type="PROSITE" id="PS00131">
    <property type="entry name" value="CARBOXYPEPT_SER_SER"/>
    <property type="match status" value="1"/>
</dbReference>
<evidence type="ECO:0000256" key="6">
    <source>
        <dbReference type="RuleBase" id="RU361156"/>
    </source>
</evidence>
<reference evidence="7 8" key="1">
    <citation type="submission" date="2014-09" db="EMBL/GenBank/DDBJ databases">
        <authorList>
            <person name="Magalhaes I.L.F."/>
            <person name="Oliveira U."/>
            <person name="Santos F.R."/>
            <person name="Vidigal T.H.D.A."/>
            <person name="Brescovit A.D."/>
            <person name="Santos A.J."/>
        </authorList>
    </citation>
    <scope>NUCLEOTIDE SEQUENCE [LARGE SCALE GENOMIC DNA]</scope>
</reference>
<dbReference type="PRINTS" id="PR00724">
    <property type="entry name" value="CRBOXYPTASEC"/>
</dbReference>
<keyword evidence="6" id="KW-0732">Signal</keyword>
<dbReference type="GO" id="GO:0006508">
    <property type="term" value="P:proteolysis"/>
    <property type="evidence" value="ECO:0007669"/>
    <property type="project" value="UniProtKB-KW"/>
</dbReference>
<keyword evidence="5" id="KW-0325">Glycoprotein</keyword>
<dbReference type="STRING" id="401625.A0A0N7LB21"/>
<evidence type="ECO:0000256" key="4">
    <source>
        <dbReference type="ARBA" id="ARBA00022801"/>
    </source>
</evidence>
<dbReference type="Gene3D" id="3.40.50.1820">
    <property type="entry name" value="alpha/beta hydrolase"/>
    <property type="match status" value="1"/>
</dbReference>
<accession>A0A0N7LB21</accession>
<dbReference type="EC" id="3.4.16.-" evidence="6"/>
<dbReference type="InterPro" id="IPR018202">
    <property type="entry name" value="Ser_caboxypep_ser_AS"/>
</dbReference>
<evidence type="ECO:0000313" key="8">
    <source>
        <dbReference type="Proteomes" id="UP000054845"/>
    </source>
</evidence>
<keyword evidence="2 6" id="KW-0121">Carboxypeptidase</keyword>